<gene>
    <name evidence="1" type="ORF">LX32DRAFT_145990</name>
</gene>
<dbReference type="Proteomes" id="UP001232148">
    <property type="component" value="Unassembled WGS sequence"/>
</dbReference>
<keyword evidence="2" id="KW-1185">Reference proteome</keyword>
<reference evidence="1" key="1">
    <citation type="submission" date="2021-06" db="EMBL/GenBank/DDBJ databases">
        <title>Comparative genomics, transcriptomics and evolutionary studies reveal genomic signatures of adaptation to plant cell wall in hemibiotrophic fungi.</title>
        <authorList>
            <consortium name="DOE Joint Genome Institute"/>
            <person name="Baroncelli R."/>
            <person name="Diaz J.F."/>
            <person name="Benocci T."/>
            <person name="Peng M."/>
            <person name="Battaglia E."/>
            <person name="Haridas S."/>
            <person name="Andreopoulos W."/>
            <person name="Labutti K."/>
            <person name="Pangilinan J."/>
            <person name="Floch G.L."/>
            <person name="Makela M.R."/>
            <person name="Henrissat B."/>
            <person name="Grigoriev I.V."/>
            <person name="Crouch J.A."/>
            <person name="De Vries R.P."/>
            <person name="Sukno S.A."/>
            <person name="Thon M.R."/>
        </authorList>
    </citation>
    <scope>NUCLEOTIDE SEQUENCE</scope>
    <source>
        <strain evidence="1">MAFF235873</strain>
    </source>
</reference>
<organism evidence="1 2">
    <name type="scientific">Colletotrichum zoysiae</name>
    <dbReference type="NCBI Taxonomy" id="1216348"/>
    <lineage>
        <taxon>Eukaryota</taxon>
        <taxon>Fungi</taxon>
        <taxon>Dikarya</taxon>
        <taxon>Ascomycota</taxon>
        <taxon>Pezizomycotina</taxon>
        <taxon>Sordariomycetes</taxon>
        <taxon>Hypocreomycetidae</taxon>
        <taxon>Glomerellales</taxon>
        <taxon>Glomerellaceae</taxon>
        <taxon>Colletotrichum</taxon>
        <taxon>Colletotrichum graminicola species complex</taxon>
    </lineage>
</organism>
<proteinExistence type="predicted"/>
<dbReference type="AlphaFoldDB" id="A0AAD9H6L2"/>
<evidence type="ECO:0000313" key="2">
    <source>
        <dbReference type="Proteomes" id="UP001232148"/>
    </source>
</evidence>
<name>A0AAD9H6L2_9PEZI</name>
<dbReference type="EMBL" id="MU843001">
    <property type="protein sequence ID" value="KAK2023405.1"/>
    <property type="molecule type" value="Genomic_DNA"/>
</dbReference>
<comment type="caution">
    <text evidence="1">The sequence shown here is derived from an EMBL/GenBank/DDBJ whole genome shotgun (WGS) entry which is preliminary data.</text>
</comment>
<evidence type="ECO:0000313" key="1">
    <source>
        <dbReference type="EMBL" id="KAK2023405.1"/>
    </source>
</evidence>
<accession>A0AAD9H6L2</accession>
<sequence>MEDMPFLLHTSFLSCLWPTVPSTYYCVLIPTCVRPARLLLLFSPHGPTSNQSDHHQSADDERLRCTLFAPALTSQFWSGPGLFQSPCSPIYLRKCFPSV</sequence>
<protein>
    <submittedName>
        <fullName evidence="1">Uncharacterized protein</fullName>
    </submittedName>
</protein>